<keyword evidence="2 4" id="KW-0472">Membrane</keyword>
<dbReference type="Gene3D" id="2.40.160.20">
    <property type="match status" value="1"/>
</dbReference>
<dbReference type="GO" id="GO:0009279">
    <property type="term" value="C:cell outer membrane"/>
    <property type="evidence" value="ECO:0007669"/>
    <property type="project" value="UniProtKB-SubCell"/>
</dbReference>
<evidence type="ECO:0000259" key="6">
    <source>
        <dbReference type="PROSITE" id="PS51123"/>
    </source>
</evidence>
<keyword evidence="5" id="KW-0175">Coiled coil</keyword>
<reference evidence="7" key="2">
    <citation type="submission" date="2020-09" db="EMBL/GenBank/DDBJ databases">
        <authorList>
            <person name="Sun Q."/>
            <person name="Kim S."/>
        </authorList>
    </citation>
    <scope>NUCLEOTIDE SEQUENCE</scope>
    <source>
        <strain evidence="7">KCTC 12710</strain>
    </source>
</reference>
<evidence type="ECO:0000256" key="3">
    <source>
        <dbReference type="ARBA" id="ARBA00023237"/>
    </source>
</evidence>
<dbReference type="EMBL" id="BMWZ01000002">
    <property type="protein sequence ID" value="GGZ73459.1"/>
    <property type="molecule type" value="Genomic_DNA"/>
</dbReference>
<dbReference type="Gene3D" id="3.30.1330.60">
    <property type="entry name" value="OmpA-like domain"/>
    <property type="match status" value="1"/>
</dbReference>
<dbReference type="InterPro" id="IPR006664">
    <property type="entry name" value="OMP_bac"/>
</dbReference>
<dbReference type="InterPro" id="IPR006665">
    <property type="entry name" value="OmpA-like"/>
</dbReference>
<dbReference type="SUPFAM" id="SSF103088">
    <property type="entry name" value="OmpA-like"/>
    <property type="match status" value="1"/>
</dbReference>
<evidence type="ECO:0000313" key="8">
    <source>
        <dbReference type="Proteomes" id="UP000636004"/>
    </source>
</evidence>
<organism evidence="7 8">
    <name type="scientific">Algibacter mikhailovii</name>
    <dbReference type="NCBI Taxonomy" id="425498"/>
    <lineage>
        <taxon>Bacteria</taxon>
        <taxon>Pseudomonadati</taxon>
        <taxon>Bacteroidota</taxon>
        <taxon>Flavobacteriia</taxon>
        <taxon>Flavobacteriales</taxon>
        <taxon>Flavobacteriaceae</taxon>
        <taxon>Algibacter</taxon>
    </lineage>
</organism>
<name>A0A918V6E9_9FLAO</name>
<gene>
    <name evidence="7" type="ORF">GCM10007028_08410</name>
</gene>
<reference evidence="7" key="1">
    <citation type="journal article" date="2014" name="Int. J. Syst. Evol. Microbiol.">
        <title>Complete genome sequence of Corynebacterium casei LMG S-19264T (=DSM 44701T), isolated from a smear-ripened cheese.</title>
        <authorList>
            <consortium name="US DOE Joint Genome Institute (JGI-PGF)"/>
            <person name="Walter F."/>
            <person name="Albersmeier A."/>
            <person name="Kalinowski J."/>
            <person name="Ruckert C."/>
        </authorList>
    </citation>
    <scope>NUCLEOTIDE SEQUENCE</scope>
    <source>
        <strain evidence="7">KCTC 12710</strain>
    </source>
</reference>
<dbReference type="CDD" id="cd07185">
    <property type="entry name" value="OmpA_C-like"/>
    <property type="match status" value="1"/>
</dbReference>
<comment type="subcellular location">
    <subcellularLocation>
        <location evidence="1">Cell outer membrane</location>
    </subcellularLocation>
</comment>
<feature type="domain" description="OmpA-like" evidence="6">
    <location>
        <begin position="240"/>
        <end position="362"/>
    </location>
</feature>
<evidence type="ECO:0000256" key="2">
    <source>
        <dbReference type="ARBA" id="ARBA00023136"/>
    </source>
</evidence>
<dbReference type="Pfam" id="PF00691">
    <property type="entry name" value="OmpA"/>
    <property type="match status" value="1"/>
</dbReference>
<sequence length="362" mass="40672">MTSKDSLVSSAWVIGLGFNLVDDSGAAKLLNFDELNGVPFPSRLSIGRYFENGFGVELIGSYNVYEVGTVIDTQPNPVESDYFGIDSRISYDLNYLIGETAWFDPYLGVGLGYTDANNVGRATFNGVVGFRTWFSDKWGLDFNASGKWNLGDEGTNHVQYGAGVVHRFDITKKLSKKGKAKAAELERLNRDRERRRDSINRVQIERERKEEEARRKEVDEKLAAKIKEAKLAKTAELKAEFENIAEELGTVYYEFNSPGLTDELKELLDAMAKVMAQEPRFMIKVIAHTDSRGDSEYNDWLSNKRAVNAKSYLESKGISPARITSEGAGERKLVNKCSDGVPCTRDEHSRNRRTEVILTFAE</sequence>
<dbReference type="AlphaFoldDB" id="A0A918V6E9"/>
<evidence type="ECO:0000313" key="7">
    <source>
        <dbReference type="EMBL" id="GGZ73459.1"/>
    </source>
</evidence>
<dbReference type="InterPro" id="IPR036737">
    <property type="entry name" value="OmpA-like_sf"/>
</dbReference>
<keyword evidence="8" id="KW-1185">Reference proteome</keyword>
<protein>
    <recommendedName>
        <fullName evidence="6">OmpA-like domain-containing protein</fullName>
    </recommendedName>
</protein>
<dbReference type="PANTHER" id="PTHR30329">
    <property type="entry name" value="STATOR ELEMENT OF FLAGELLAR MOTOR COMPLEX"/>
    <property type="match status" value="1"/>
</dbReference>
<dbReference type="PROSITE" id="PS51123">
    <property type="entry name" value="OMPA_2"/>
    <property type="match status" value="1"/>
</dbReference>
<proteinExistence type="predicted"/>
<evidence type="ECO:0000256" key="5">
    <source>
        <dbReference type="SAM" id="Coils"/>
    </source>
</evidence>
<dbReference type="PRINTS" id="PR01021">
    <property type="entry name" value="OMPADOMAIN"/>
</dbReference>
<evidence type="ECO:0000256" key="4">
    <source>
        <dbReference type="PROSITE-ProRule" id="PRU00473"/>
    </source>
</evidence>
<accession>A0A918V6E9</accession>
<dbReference type="InterPro" id="IPR050330">
    <property type="entry name" value="Bact_OuterMem_StrucFunc"/>
</dbReference>
<feature type="coiled-coil region" evidence="5">
    <location>
        <begin position="185"/>
        <end position="228"/>
    </location>
</feature>
<comment type="caution">
    <text evidence="7">The sequence shown here is derived from an EMBL/GenBank/DDBJ whole genome shotgun (WGS) entry which is preliminary data.</text>
</comment>
<keyword evidence="3" id="KW-0998">Cell outer membrane</keyword>
<dbReference type="PANTHER" id="PTHR30329:SF21">
    <property type="entry name" value="LIPOPROTEIN YIAD-RELATED"/>
    <property type="match status" value="1"/>
</dbReference>
<evidence type="ECO:0000256" key="1">
    <source>
        <dbReference type="ARBA" id="ARBA00004442"/>
    </source>
</evidence>
<dbReference type="Proteomes" id="UP000636004">
    <property type="component" value="Unassembled WGS sequence"/>
</dbReference>